<name>A0ABR2JEC0_9EUKA</name>
<feature type="compositionally biased region" description="Low complexity" evidence="2">
    <location>
        <begin position="705"/>
        <end position="742"/>
    </location>
</feature>
<feature type="region of interest" description="Disordered" evidence="2">
    <location>
        <begin position="1661"/>
        <end position="1694"/>
    </location>
</feature>
<feature type="compositionally biased region" description="Low complexity" evidence="2">
    <location>
        <begin position="1392"/>
        <end position="1401"/>
    </location>
</feature>
<feature type="compositionally biased region" description="Low complexity" evidence="2">
    <location>
        <begin position="300"/>
        <end position="310"/>
    </location>
</feature>
<feature type="compositionally biased region" description="Polar residues" evidence="2">
    <location>
        <begin position="579"/>
        <end position="594"/>
    </location>
</feature>
<feature type="region of interest" description="Disordered" evidence="2">
    <location>
        <begin position="1973"/>
        <end position="2003"/>
    </location>
</feature>
<feature type="compositionally biased region" description="Basic and acidic residues" evidence="2">
    <location>
        <begin position="1500"/>
        <end position="1509"/>
    </location>
</feature>
<feature type="compositionally biased region" description="Polar residues" evidence="2">
    <location>
        <begin position="1072"/>
        <end position="1098"/>
    </location>
</feature>
<feature type="compositionally biased region" description="Polar residues" evidence="2">
    <location>
        <begin position="987"/>
        <end position="1000"/>
    </location>
</feature>
<feature type="compositionally biased region" description="Polar residues" evidence="2">
    <location>
        <begin position="1981"/>
        <end position="2000"/>
    </location>
</feature>
<feature type="compositionally biased region" description="Polar residues" evidence="2">
    <location>
        <begin position="1804"/>
        <end position="1815"/>
    </location>
</feature>
<evidence type="ECO:0000256" key="1">
    <source>
        <dbReference type="SAM" id="Coils"/>
    </source>
</evidence>
<feature type="compositionally biased region" description="Polar residues" evidence="2">
    <location>
        <begin position="947"/>
        <end position="959"/>
    </location>
</feature>
<feature type="compositionally biased region" description="Acidic residues" evidence="2">
    <location>
        <begin position="1334"/>
        <end position="1344"/>
    </location>
</feature>
<feature type="compositionally biased region" description="Acidic residues" evidence="2">
    <location>
        <begin position="1259"/>
        <end position="1271"/>
    </location>
</feature>
<evidence type="ECO:0000313" key="4">
    <source>
        <dbReference type="Proteomes" id="UP001470230"/>
    </source>
</evidence>
<feature type="compositionally biased region" description="Acidic residues" evidence="2">
    <location>
        <begin position="1562"/>
        <end position="1571"/>
    </location>
</feature>
<feature type="compositionally biased region" description="Acidic residues" evidence="2">
    <location>
        <begin position="1382"/>
        <end position="1391"/>
    </location>
</feature>
<feature type="compositionally biased region" description="Polar residues" evidence="2">
    <location>
        <begin position="475"/>
        <end position="494"/>
    </location>
</feature>
<evidence type="ECO:0000313" key="3">
    <source>
        <dbReference type="EMBL" id="KAK8875771.1"/>
    </source>
</evidence>
<feature type="region of interest" description="Disordered" evidence="2">
    <location>
        <begin position="256"/>
        <end position="282"/>
    </location>
</feature>
<feature type="region of interest" description="Disordered" evidence="2">
    <location>
        <begin position="694"/>
        <end position="756"/>
    </location>
</feature>
<feature type="region of interest" description="Disordered" evidence="2">
    <location>
        <begin position="473"/>
        <end position="494"/>
    </location>
</feature>
<feature type="compositionally biased region" description="Low complexity" evidence="2">
    <location>
        <begin position="1043"/>
        <end position="1071"/>
    </location>
</feature>
<feature type="region of interest" description="Disordered" evidence="2">
    <location>
        <begin position="1543"/>
        <end position="1579"/>
    </location>
</feature>
<dbReference type="EMBL" id="JAPFFF010000012">
    <property type="protein sequence ID" value="KAK8875771.1"/>
    <property type="molecule type" value="Genomic_DNA"/>
</dbReference>
<feature type="region of interest" description="Disordered" evidence="2">
    <location>
        <begin position="299"/>
        <end position="334"/>
    </location>
</feature>
<feature type="compositionally biased region" description="Low complexity" evidence="2">
    <location>
        <begin position="1013"/>
        <end position="1033"/>
    </location>
</feature>
<feature type="compositionally biased region" description="Polar residues" evidence="2">
    <location>
        <begin position="604"/>
        <end position="622"/>
    </location>
</feature>
<feature type="compositionally biased region" description="Low complexity" evidence="2">
    <location>
        <begin position="649"/>
        <end position="659"/>
    </location>
</feature>
<feature type="region of interest" description="Disordered" evidence="2">
    <location>
        <begin position="1013"/>
        <end position="1112"/>
    </location>
</feature>
<feature type="compositionally biased region" description="Polar residues" evidence="2">
    <location>
        <begin position="256"/>
        <end position="265"/>
    </location>
</feature>
<feature type="compositionally biased region" description="Low complexity" evidence="2">
    <location>
        <begin position="1212"/>
        <end position="1229"/>
    </location>
</feature>
<gene>
    <name evidence="3" type="ORF">M9Y10_005946</name>
</gene>
<accession>A0ABR2JEC0</accession>
<feature type="region of interest" description="Disordered" evidence="2">
    <location>
        <begin position="1804"/>
        <end position="1826"/>
    </location>
</feature>
<protein>
    <submittedName>
        <fullName evidence="3">Uncharacterized protein</fullName>
    </submittedName>
</protein>
<feature type="region of interest" description="Disordered" evidence="2">
    <location>
        <begin position="980"/>
        <end position="1000"/>
    </location>
</feature>
<feature type="region of interest" description="Disordered" evidence="2">
    <location>
        <begin position="579"/>
        <end position="659"/>
    </location>
</feature>
<keyword evidence="4" id="KW-1185">Reference proteome</keyword>
<feature type="compositionally biased region" description="Low complexity" evidence="2">
    <location>
        <begin position="1621"/>
        <end position="1636"/>
    </location>
</feature>
<keyword evidence="1" id="KW-0175">Coiled coil</keyword>
<feature type="region of interest" description="Disordered" evidence="2">
    <location>
        <begin position="820"/>
        <end position="883"/>
    </location>
</feature>
<reference evidence="3 4" key="1">
    <citation type="submission" date="2024-04" db="EMBL/GenBank/DDBJ databases">
        <title>Tritrichomonas musculus Genome.</title>
        <authorList>
            <person name="Alves-Ferreira E."/>
            <person name="Grigg M."/>
            <person name="Lorenzi H."/>
            <person name="Galac M."/>
        </authorList>
    </citation>
    <scope>NUCLEOTIDE SEQUENCE [LARGE SCALE GENOMIC DNA]</scope>
    <source>
        <strain evidence="3 4">EAF2021</strain>
    </source>
</reference>
<feature type="region of interest" description="Disordered" evidence="2">
    <location>
        <begin position="940"/>
        <end position="959"/>
    </location>
</feature>
<proteinExistence type="predicted"/>
<comment type="caution">
    <text evidence="3">The sequence shown here is derived from an EMBL/GenBank/DDBJ whole genome shotgun (WGS) entry which is preliminary data.</text>
</comment>
<feature type="coiled-coil region" evidence="1">
    <location>
        <begin position="2027"/>
        <end position="2057"/>
    </location>
</feature>
<feature type="region of interest" description="Disordered" evidence="2">
    <location>
        <begin position="2082"/>
        <end position="2102"/>
    </location>
</feature>
<feature type="compositionally biased region" description="Polar residues" evidence="2">
    <location>
        <begin position="318"/>
        <end position="329"/>
    </location>
</feature>
<feature type="region of interest" description="Disordered" evidence="2">
    <location>
        <begin position="1493"/>
        <end position="1513"/>
    </location>
</feature>
<feature type="compositionally biased region" description="Polar residues" evidence="2">
    <location>
        <begin position="848"/>
        <end position="883"/>
    </location>
</feature>
<feature type="region of interest" description="Disordered" evidence="2">
    <location>
        <begin position="1617"/>
        <end position="1645"/>
    </location>
</feature>
<evidence type="ECO:0000256" key="2">
    <source>
        <dbReference type="SAM" id="MobiDB-lite"/>
    </source>
</evidence>
<dbReference type="Proteomes" id="UP001470230">
    <property type="component" value="Unassembled WGS sequence"/>
</dbReference>
<feature type="compositionally biased region" description="Acidic residues" evidence="2">
    <location>
        <begin position="1291"/>
        <end position="1326"/>
    </location>
</feature>
<organism evidence="3 4">
    <name type="scientific">Tritrichomonas musculus</name>
    <dbReference type="NCBI Taxonomy" id="1915356"/>
    <lineage>
        <taxon>Eukaryota</taxon>
        <taxon>Metamonada</taxon>
        <taxon>Parabasalia</taxon>
        <taxon>Tritrichomonadida</taxon>
        <taxon>Tritrichomonadidae</taxon>
        <taxon>Tritrichomonas</taxon>
    </lineage>
</organism>
<feature type="compositionally biased region" description="Polar residues" evidence="2">
    <location>
        <begin position="743"/>
        <end position="755"/>
    </location>
</feature>
<feature type="compositionally biased region" description="Basic and acidic residues" evidence="2">
    <location>
        <begin position="1189"/>
        <end position="1202"/>
    </location>
</feature>
<feature type="region of interest" description="Disordered" evidence="2">
    <location>
        <begin position="1257"/>
        <end position="1458"/>
    </location>
</feature>
<feature type="compositionally biased region" description="Low complexity" evidence="2">
    <location>
        <begin position="272"/>
        <end position="281"/>
    </location>
</feature>
<feature type="compositionally biased region" description="Low complexity" evidence="2">
    <location>
        <begin position="825"/>
        <end position="847"/>
    </location>
</feature>
<feature type="compositionally biased region" description="Polar residues" evidence="2">
    <location>
        <begin position="1543"/>
        <end position="1559"/>
    </location>
</feature>
<feature type="region of interest" description="Disordered" evidence="2">
    <location>
        <begin position="34"/>
        <end position="67"/>
    </location>
</feature>
<feature type="region of interest" description="Disordered" evidence="2">
    <location>
        <begin position="1186"/>
        <end position="1238"/>
    </location>
</feature>
<sequence>MIIKGRYFTSRKYPDPEDEGLFFDLPLESIILDQNDDKKMSTPPNLSRHKKKTESTKESKKKTISHKKSLNIQKNDNFTINDNTTSKKMEKILDEAFEEIEKYDYFNIKRKKNNFDELGNTQNKKKQFNNNDSIKIPKFNHKNDVKCDEVFLNANNESSDDIILFKKDDGKNINHTIQSKVSIDKTSSSTSSYSSDNSYSDKFFQNLITNSNKKPTNQPNTDLYHYSTPQFAKNQNNNEIFHSDQTKKYISHQDMSFNTPKEQSPVQPPPSRLSSSMSPIGPLTPLDIRFQRDFEAFVRNSNSKSSSSSKSKSKSENQKTPNFKSQSVRNKNERNYIYNTVKPYKVDLIKKQNELYKNKYNDNESDSIVKYDYLNKGRKLVYNANDISETDNYEYSYEIANNSFGSGKYSNKINNNYDNDDSDINYVNRNYVKNFNYNNDDYMSYSSSFIQKDVKRDKKNKNYLIMKNDKDDYESFSSSATPQLKSTTKNSSRSKALQIPNIDNMLSENDNENEKIILEEEYSNNYSYYDYDLNNNINIKNNGNIIIVNDESGNHSSESAHSKFKDMDRIKSKMNRNALANSLSPHPNNFWTSSNKKHSVKKAPNSTKASNRTVRNKISSSKQKNRKYDEQNDGTTNSEIEMNEDSYEKSSSFISSGKNSAKYNHSYNKTSHNSSNNKLIIIQNDFEVESGNDFKSKVSSTSHMNTYSKTNSSDNKSKSSSSLKASKSSNSNSNSIANTNSTFYETSSPNKNTRNYHLISTPKANSIQSDANSLQYQNLNNSGSPKNVLSGANSSSPIIKSNSISMNNSNSPQYKAINQNESQQKYSSGMKSTKSSSNSSPQSNLNSFAQSNHNSPQYKNASTTGSPRSALSNSYQSPLSKSMNQKDILAENISIDSNSLPKSKAYSIIKSDSNSPQHKNASLSGNQEVLLIQDKLSNSSLSSKSNTISKFNSNSPQHKNASLAENQEVLLIQDKLSNSSLSSKSNTISKFNSPQPKNSIQPVDQEIILIQNKSSNSSSSSKSNSLSKVSLISPKPKSESQKINSVKNRSSDSSKSISKFNSSSHSIQSESQKMISNEMKSNQDLSISNETKYSPNKLNSKEQIGKSNSNSSNIVIDNQELIQVEEEVYENDDINNVDDSTKGQSGVALDEIKDDEQYMQLSQHPIESSSGDGNNNFIIDEEVAFQENEQTRKESKTVRNADYDDYEDDSKQNLSSSQNQHHQLQLSQHPIGDSQSQISNDSEIINSNRRYPHVTISEIYDEVQEEEEEGEYEPKEENSSAQNHEVFYEFVNEEEEEEENKTEITDNENIEEETEINLNENEEEANENEKIADGNEEEDEEEAYESQIINDEKEEEELNESEINISKNDEGDEEIHYNIDINENEEEEEEMNQVNDEISINENEEEEMSQNEIRADSNEEEELNGSQVYPSENEEEESNENQILYSTENKEEEEEETNAIEINNEIDLIENEEEAIENENEYSIENNVIEIEEDENNETFDQKEFHGEEENADDYLLSDHEESNQLSENESIVDQIENNINKSFEGKNQNASVSKNENSLIVEEEEEEEENNEKITDDTELQQIFSKTNEDIQNNSQEEEEEAFDIEAFKAKILNDDLENNNDNSNEPSSSNNVLSHVESTTGSNETELIQRISLSINASNSSASSQKVGDDQTSHNSSSNIIVKESEDENDEMPRKGKVINLDENNNNGIDYDNLDIYEDNEDANKIIQNFNVQTDGISDFQSVSNSKSSFTTTSNVSQSTTTTKKSSIEIITTKISTNDEIIDNYNDEEEEDINVQIRKSGKLNSSNKDTFPTNLLSEDESNEEEEKVEITNIHKDDHSEVSASFISAVEEEKVDSGAAKQKSASSNNLNIESILNNTDNEIVHNSVDDQELPSDLHIEYDEEEEKEEEFESSASILSSILRNNNENQISSPNKVMKIIDKEDEIELASASMPHSESESESENDIDIEINIDQDGNENISVTDLNHSKTSNNSESIAQSREDSMAPFCWERLKDPEQVNDDQNFVLNENEEEEEIRDLMNELELENEIVEAHKDDDDTEIKIDVDVGDFNENIDMLANNHSGIDSDLNEDNENEPSDHNKIHNTADLLKQIDSILQDYNGI</sequence>